<dbReference type="PROSITE" id="PS50097">
    <property type="entry name" value="BTB"/>
    <property type="match status" value="1"/>
</dbReference>
<dbReference type="PROSITE" id="PS51886">
    <property type="entry name" value="TLDC"/>
    <property type="match status" value="1"/>
</dbReference>
<dbReference type="Pfam" id="PF00651">
    <property type="entry name" value="BTB"/>
    <property type="match status" value="1"/>
</dbReference>
<dbReference type="InterPro" id="IPR000210">
    <property type="entry name" value="BTB/POZ_dom"/>
</dbReference>
<dbReference type="Pfam" id="PF07707">
    <property type="entry name" value="BACK"/>
    <property type="match status" value="1"/>
</dbReference>
<evidence type="ECO:0008006" key="5">
    <source>
        <dbReference type="Google" id="ProtNLM"/>
    </source>
</evidence>
<evidence type="ECO:0000259" key="1">
    <source>
        <dbReference type="PROSITE" id="PS50097"/>
    </source>
</evidence>
<dbReference type="VEuPathDB" id="FungiDB:RhiirFUN_004196"/>
<dbReference type="InterPro" id="IPR011333">
    <property type="entry name" value="SKP1/BTB/POZ_sf"/>
</dbReference>
<evidence type="ECO:0000313" key="3">
    <source>
        <dbReference type="EMBL" id="POG59435.1"/>
    </source>
</evidence>
<reference evidence="3 4" key="2">
    <citation type="journal article" date="2018" name="New Phytol.">
        <title>High intraspecific genome diversity in the model arbuscular mycorrhizal symbiont Rhizophagus irregularis.</title>
        <authorList>
            <person name="Chen E.C.H."/>
            <person name="Morin E."/>
            <person name="Beaudet D."/>
            <person name="Noel J."/>
            <person name="Yildirir G."/>
            <person name="Ndikumana S."/>
            <person name="Charron P."/>
            <person name="St-Onge C."/>
            <person name="Giorgi J."/>
            <person name="Kruger M."/>
            <person name="Marton T."/>
            <person name="Ropars J."/>
            <person name="Grigoriev I.V."/>
            <person name="Hainaut M."/>
            <person name="Henrissat B."/>
            <person name="Roux C."/>
            <person name="Martin F."/>
            <person name="Corradi N."/>
        </authorList>
    </citation>
    <scope>NUCLEOTIDE SEQUENCE [LARGE SCALE GENOMIC DNA]</scope>
    <source>
        <strain evidence="3 4">DAOM 197198</strain>
    </source>
</reference>
<dbReference type="Pfam" id="PF07534">
    <property type="entry name" value="TLD"/>
    <property type="match status" value="1"/>
</dbReference>
<dbReference type="AlphaFoldDB" id="A0A2P4P209"/>
<keyword evidence="4" id="KW-1185">Reference proteome</keyword>
<proteinExistence type="predicted"/>
<dbReference type="PANTHER" id="PTHR24410">
    <property type="entry name" value="HL07962P-RELATED"/>
    <property type="match status" value="1"/>
</dbReference>
<dbReference type="PANTHER" id="PTHR24410:SF23">
    <property type="entry name" value="BTB DOMAIN-CONTAINING PROTEIN-RELATED"/>
    <property type="match status" value="1"/>
</dbReference>
<dbReference type="SMART" id="SM00584">
    <property type="entry name" value="TLDc"/>
    <property type="match status" value="1"/>
</dbReference>
<accession>A0A2P4P209</accession>
<dbReference type="SUPFAM" id="SSF54695">
    <property type="entry name" value="POZ domain"/>
    <property type="match status" value="1"/>
</dbReference>
<dbReference type="CDD" id="cd18186">
    <property type="entry name" value="BTB_POZ_ZBTB_KLHL-like"/>
    <property type="match status" value="1"/>
</dbReference>
<comment type="caution">
    <text evidence="3">The sequence shown here is derived from an EMBL/GenBank/DDBJ whole genome shotgun (WGS) entry which is preliminary data.</text>
</comment>
<dbReference type="InterPro" id="IPR051481">
    <property type="entry name" value="BTB-POZ/Galectin-3-binding"/>
</dbReference>
<dbReference type="EMBL" id="AUPC02000450">
    <property type="protein sequence ID" value="POG59435.1"/>
    <property type="molecule type" value="Genomic_DNA"/>
</dbReference>
<name>A0A2P4P209_RHIID</name>
<feature type="domain" description="TLDc" evidence="2">
    <location>
        <begin position="298"/>
        <end position="468"/>
    </location>
</feature>
<sequence length="470" mass="54693">MSYNFESEVPEALGQLLKTEEDYNVIIHIGEEPNFKEFHAHSNILRCRSEYFNKILSSENIERKDGKYIIKKSNIYPQAFEIILKYIYTGKFNITNKAGTELLDFMIISDEMMLKKLTKLTEDFIVKNQQQFLQNDPVGILQIVYYCKPLINLQEFCLEKICSKPEILFKSDKFIQLPAPLLEIILKRDDLNLKEIEIWENLIKWGLAQEKSLNQDVSKWSKDDINILKRILYKFIPLIRFFEISTEDYYTKVKPYEKILSKELRDDILKFYMLPGYKPIYTPRQPKYPKLNVNTESIIINSNHAALFPNWIDRKGDEHINKDIPYEFKLLYRASKDGNTAASFHTKCDNKGATVVVVKISNSEQIVGGYNPLFLDSSNSCKSTKDSFIFSFADKNNLKSANVVYSKTGDKSIQCNSSFGPIFGVDLYIHYGDTYNTCNTWTSDVYSYPTLNLPNSFKADDYEVFQVIKK</sequence>
<protein>
    <recommendedName>
        <fullName evidence="5">Kelch-like protein 17</fullName>
    </recommendedName>
</protein>
<organism evidence="3 4">
    <name type="scientific">Rhizophagus irregularis (strain DAOM 181602 / DAOM 197198 / MUCL 43194)</name>
    <name type="common">Arbuscular mycorrhizal fungus</name>
    <name type="synonym">Glomus intraradices</name>
    <dbReference type="NCBI Taxonomy" id="747089"/>
    <lineage>
        <taxon>Eukaryota</taxon>
        <taxon>Fungi</taxon>
        <taxon>Fungi incertae sedis</taxon>
        <taxon>Mucoromycota</taxon>
        <taxon>Glomeromycotina</taxon>
        <taxon>Glomeromycetes</taxon>
        <taxon>Glomerales</taxon>
        <taxon>Glomeraceae</taxon>
        <taxon>Rhizophagus</taxon>
    </lineage>
</organism>
<evidence type="ECO:0000313" key="4">
    <source>
        <dbReference type="Proteomes" id="UP000018888"/>
    </source>
</evidence>
<feature type="domain" description="BTB" evidence="1">
    <location>
        <begin position="23"/>
        <end position="96"/>
    </location>
</feature>
<evidence type="ECO:0000259" key="2">
    <source>
        <dbReference type="PROSITE" id="PS51886"/>
    </source>
</evidence>
<dbReference type="Gene3D" id="3.30.710.10">
    <property type="entry name" value="Potassium Channel Kv1.1, Chain A"/>
    <property type="match status" value="1"/>
</dbReference>
<dbReference type="SMART" id="SM00225">
    <property type="entry name" value="BTB"/>
    <property type="match status" value="1"/>
</dbReference>
<reference evidence="3 4" key="1">
    <citation type="journal article" date="2013" name="Proc. Natl. Acad. Sci. U.S.A.">
        <title>Genome of an arbuscular mycorrhizal fungus provides insight into the oldest plant symbiosis.</title>
        <authorList>
            <person name="Tisserant E."/>
            <person name="Malbreil M."/>
            <person name="Kuo A."/>
            <person name="Kohler A."/>
            <person name="Symeonidi A."/>
            <person name="Balestrini R."/>
            <person name="Charron P."/>
            <person name="Duensing N."/>
            <person name="Frei Dit Frey N."/>
            <person name="Gianinazzi-Pearson V."/>
            <person name="Gilbert L.B."/>
            <person name="Handa Y."/>
            <person name="Herr J.R."/>
            <person name="Hijri M."/>
            <person name="Koul R."/>
            <person name="Kawaguchi M."/>
            <person name="Krajinski F."/>
            <person name="Lammers P.J."/>
            <person name="Masclaux F.G."/>
            <person name="Murat C."/>
            <person name="Morin E."/>
            <person name="Ndikumana S."/>
            <person name="Pagni M."/>
            <person name="Petitpierre D."/>
            <person name="Requena N."/>
            <person name="Rosikiewicz P."/>
            <person name="Riley R."/>
            <person name="Saito K."/>
            <person name="San Clemente H."/>
            <person name="Shapiro H."/>
            <person name="van Tuinen D."/>
            <person name="Becard G."/>
            <person name="Bonfante P."/>
            <person name="Paszkowski U."/>
            <person name="Shachar-Hill Y.Y."/>
            <person name="Tuskan G.A."/>
            <person name="Young P.W."/>
            <person name="Sanders I.R."/>
            <person name="Henrissat B."/>
            <person name="Rensing S.A."/>
            <person name="Grigoriev I.V."/>
            <person name="Corradi N."/>
            <person name="Roux C."/>
            <person name="Martin F."/>
        </authorList>
    </citation>
    <scope>NUCLEOTIDE SEQUENCE [LARGE SCALE GENOMIC DNA]</scope>
    <source>
        <strain evidence="3 4">DAOM 197198</strain>
    </source>
</reference>
<gene>
    <name evidence="3" type="ORF">GLOIN_2v1789119</name>
</gene>
<dbReference type="InterPro" id="IPR006571">
    <property type="entry name" value="TLDc_dom"/>
</dbReference>
<dbReference type="Proteomes" id="UP000018888">
    <property type="component" value="Unassembled WGS sequence"/>
</dbReference>
<dbReference type="Gene3D" id="1.25.40.420">
    <property type="match status" value="1"/>
</dbReference>
<dbReference type="InterPro" id="IPR011705">
    <property type="entry name" value="BACK"/>
</dbReference>